<gene>
    <name evidence="8" type="ORF">DI536_08095</name>
</gene>
<dbReference type="AlphaFoldDB" id="A0A2W5TPX0"/>
<dbReference type="SUPFAM" id="SSF56112">
    <property type="entry name" value="Protein kinase-like (PK-like)"/>
    <property type="match status" value="1"/>
</dbReference>
<evidence type="ECO:0000313" key="9">
    <source>
        <dbReference type="Proteomes" id="UP000249061"/>
    </source>
</evidence>
<evidence type="ECO:0000256" key="1">
    <source>
        <dbReference type="ARBA" id="ARBA00022679"/>
    </source>
</evidence>
<feature type="domain" description="Protein kinase" evidence="7">
    <location>
        <begin position="77"/>
        <end position="344"/>
    </location>
</feature>
<keyword evidence="3" id="KW-0418">Kinase</keyword>
<comment type="caution">
    <text evidence="8">The sequence shown here is derived from an EMBL/GenBank/DDBJ whole genome shotgun (WGS) entry which is preliminary data.</text>
</comment>
<evidence type="ECO:0000256" key="6">
    <source>
        <dbReference type="SAM" id="Phobius"/>
    </source>
</evidence>
<dbReference type="GO" id="GO:0004674">
    <property type="term" value="F:protein serine/threonine kinase activity"/>
    <property type="evidence" value="ECO:0007669"/>
    <property type="project" value="TreeGrafter"/>
</dbReference>
<proteinExistence type="predicted"/>
<dbReference type="Pfam" id="PF00069">
    <property type="entry name" value="Pkinase"/>
    <property type="match status" value="1"/>
</dbReference>
<keyword evidence="6" id="KW-0812">Transmembrane</keyword>
<name>A0A2W5TPX0_9BACT</name>
<keyword evidence="4" id="KW-0067">ATP-binding</keyword>
<dbReference type="SMART" id="SM00220">
    <property type="entry name" value="S_TKc"/>
    <property type="match status" value="1"/>
</dbReference>
<dbReference type="PROSITE" id="PS50011">
    <property type="entry name" value="PROTEIN_KINASE_DOM"/>
    <property type="match status" value="1"/>
</dbReference>
<dbReference type="InterPro" id="IPR008271">
    <property type="entry name" value="Ser/Thr_kinase_AS"/>
</dbReference>
<dbReference type="EMBL" id="QFQP01000005">
    <property type="protein sequence ID" value="PZR15403.1"/>
    <property type="molecule type" value="Genomic_DNA"/>
</dbReference>
<keyword evidence="2" id="KW-0547">Nucleotide-binding</keyword>
<dbReference type="PANTHER" id="PTHR43289">
    <property type="entry name" value="MITOGEN-ACTIVATED PROTEIN KINASE KINASE KINASE 20-RELATED"/>
    <property type="match status" value="1"/>
</dbReference>
<evidence type="ECO:0000259" key="7">
    <source>
        <dbReference type="PROSITE" id="PS50011"/>
    </source>
</evidence>
<protein>
    <recommendedName>
        <fullName evidence="7">Protein kinase domain-containing protein</fullName>
    </recommendedName>
</protein>
<evidence type="ECO:0000256" key="3">
    <source>
        <dbReference type="ARBA" id="ARBA00022777"/>
    </source>
</evidence>
<dbReference type="Proteomes" id="UP000249061">
    <property type="component" value="Unassembled WGS sequence"/>
</dbReference>
<dbReference type="InterPro" id="IPR011990">
    <property type="entry name" value="TPR-like_helical_dom_sf"/>
</dbReference>
<dbReference type="PANTHER" id="PTHR43289:SF34">
    <property type="entry name" value="SERINE_THREONINE-PROTEIN KINASE YBDM-RELATED"/>
    <property type="match status" value="1"/>
</dbReference>
<dbReference type="PROSITE" id="PS00108">
    <property type="entry name" value="PROTEIN_KINASE_ST"/>
    <property type="match status" value="1"/>
</dbReference>
<dbReference type="SUPFAM" id="SSF48452">
    <property type="entry name" value="TPR-like"/>
    <property type="match status" value="2"/>
</dbReference>
<reference evidence="8 9" key="1">
    <citation type="submission" date="2017-08" db="EMBL/GenBank/DDBJ databases">
        <title>Infants hospitalized years apart are colonized by the same room-sourced microbial strains.</title>
        <authorList>
            <person name="Brooks B."/>
            <person name="Olm M.R."/>
            <person name="Firek B.A."/>
            <person name="Baker R."/>
            <person name="Thomas B.C."/>
            <person name="Morowitz M.J."/>
            <person name="Banfield J.F."/>
        </authorList>
    </citation>
    <scope>NUCLEOTIDE SEQUENCE [LARGE SCALE GENOMIC DNA]</scope>
    <source>
        <strain evidence="8">S2_003_000_R2_14</strain>
    </source>
</reference>
<feature type="region of interest" description="Disordered" evidence="5">
    <location>
        <begin position="278"/>
        <end position="304"/>
    </location>
</feature>
<dbReference type="Gene3D" id="3.30.200.20">
    <property type="entry name" value="Phosphorylase Kinase, domain 1"/>
    <property type="match status" value="1"/>
</dbReference>
<feature type="transmembrane region" description="Helical" evidence="6">
    <location>
        <begin position="369"/>
        <end position="390"/>
    </location>
</feature>
<dbReference type="Gene3D" id="1.25.40.10">
    <property type="entry name" value="Tetratricopeptide repeat domain"/>
    <property type="match status" value="3"/>
</dbReference>
<dbReference type="InterPro" id="IPR011009">
    <property type="entry name" value="Kinase-like_dom_sf"/>
</dbReference>
<dbReference type="InterPro" id="IPR000719">
    <property type="entry name" value="Prot_kinase_dom"/>
</dbReference>
<evidence type="ECO:0000256" key="2">
    <source>
        <dbReference type="ARBA" id="ARBA00022741"/>
    </source>
</evidence>
<evidence type="ECO:0000256" key="5">
    <source>
        <dbReference type="SAM" id="MobiDB-lite"/>
    </source>
</evidence>
<keyword evidence="6" id="KW-0472">Membrane</keyword>
<keyword evidence="1" id="KW-0808">Transferase</keyword>
<organism evidence="8 9">
    <name type="scientific">Archangium gephyra</name>
    <dbReference type="NCBI Taxonomy" id="48"/>
    <lineage>
        <taxon>Bacteria</taxon>
        <taxon>Pseudomonadati</taxon>
        <taxon>Myxococcota</taxon>
        <taxon>Myxococcia</taxon>
        <taxon>Myxococcales</taxon>
        <taxon>Cystobacterineae</taxon>
        <taxon>Archangiaceae</taxon>
        <taxon>Archangium</taxon>
    </lineage>
</organism>
<feature type="region of interest" description="Disordered" evidence="5">
    <location>
        <begin position="229"/>
        <end position="249"/>
    </location>
</feature>
<dbReference type="GO" id="GO:0005524">
    <property type="term" value="F:ATP binding"/>
    <property type="evidence" value="ECO:0007669"/>
    <property type="project" value="UniProtKB-KW"/>
</dbReference>
<evidence type="ECO:0000313" key="8">
    <source>
        <dbReference type="EMBL" id="PZR15403.1"/>
    </source>
</evidence>
<accession>A0A2W5TPX0</accession>
<dbReference type="Pfam" id="PF13424">
    <property type="entry name" value="TPR_12"/>
    <property type="match status" value="1"/>
</dbReference>
<dbReference type="Gene3D" id="1.10.510.10">
    <property type="entry name" value="Transferase(Phosphotransferase) domain 1"/>
    <property type="match status" value="1"/>
</dbReference>
<sequence>MTSDERTRRALQLFDDLVELDTDARAAALAAISDAALQSQVSALLAADARVSGVLERTVTSLIPGAEDEVPARIGPWRVTGIAGRGGMGAVYLGERDDGQFQQRAAIKLIRLGMDTPQLRARFLRERQILAALEHPHIATLLDGGVTDTGAPYFAMQRVEGQPIDTWCDERKLTVRQRVELFLQVCAAVQHAHQNLIVHRDLKPANILIEKDGQAKLLDFGIAKLLDGDSSDATRERPHTPDYAAPEQLRGGAITTATDVYGLGVVLHGLLCGRPPREANEPLSRAVTNANDETVRARGASSKKQLARELRGDLSAVVQHCLEEDPARRYASVNALSQDLRAWLDGRPVTARNPTTGYLLRKFVARNRFGVAAAVVLVLVLLGGVAGVLWQAGKARKSAAEAQAQLDYLGHLLQVLAPSTAEARELDRSRLIAEATKRARAELKEPASLAGVEFALAQVAVGVGDYKQALDLADSAYALRVKTFGADSLPAAEVAVLAGSVRILVSPPRFDEAGKMLDEAIAIIRRRAPDSAMLVDALQKRSTTYGEQNKLDAQKTAISEAEALCEQPAGREAACEDVWRELGSIASQQRKPELAMPFYERAYASRNARLGAEHAQTLDVAGMLAWAKAEANDLAGGLALAEQVHAAYQRIYTQPNDTSLRSQLRLFRLVRRAGQTERAATLIDDYIAQARRVFGEHNPNTTLGYSDRANLLLGLGRFEEAAKQFEVVSNEYAAQKNELYAALTRTFQAEALRDAGKPAEALPLQVENIATMRRLYPKGEHVLLGRALTGMALTEQALGHLDRALALHTEAVAMLRKVAPKATHGPNAEGFLARALFDAGKKQEAEVMLRAAEKELAPNKADSVNQYWEPFALLTHVACSNRATDCAALKQQARDALKLPISAITRRRLNAALEVE</sequence>
<evidence type="ECO:0000256" key="4">
    <source>
        <dbReference type="ARBA" id="ARBA00022840"/>
    </source>
</evidence>
<keyword evidence="6" id="KW-1133">Transmembrane helix</keyword>
<dbReference type="CDD" id="cd14014">
    <property type="entry name" value="STKc_PknB_like"/>
    <property type="match status" value="1"/>
</dbReference>